<gene>
    <name evidence="1" type="ORF">U0R22_006468</name>
</gene>
<sequence>MQEDEGLPSDLLSNCADHWQKVAMVIVRTTEKRGETIRSSLLFGPLGTGDEDVRLESYVAAIQSLIDNQRLDVQGDPANPRFSEIRLRS</sequence>
<dbReference type="Proteomes" id="UP001322481">
    <property type="component" value="Chromosome"/>
</dbReference>
<dbReference type="EMBL" id="CP139858">
    <property type="protein sequence ID" value="WQC02227.1"/>
    <property type="molecule type" value="Genomic_DNA"/>
</dbReference>
<dbReference type="RefSeq" id="WP_322417104.1">
    <property type="nucleotide sequence ID" value="NZ_CP139858.1"/>
</dbReference>
<accession>A0ABZ0W2M4</accession>
<keyword evidence="2" id="KW-1185">Reference proteome</keyword>
<evidence type="ECO:0000313" key="2">
    <source>
        <dbReference type="Proteomes" id="UP001322481"/>
    </source>
</evidence>
<proteinExistence type="predicted"/>
<name>A0ABZ0W2M4_9HYPH</name>
<organism evidence="1 2">
    <name type="scientific">Mesorhizobium huakuii</name>
    <dbReference type="NCBI Taxonomy" id="28104"/>
    <lineage>
        <taxon>Bacteria</taxon>
        <taxon>Pseudomonadati</taxon>
        <taxon>Pseudomonadota</taxon>
        <taxon>Alphaproteobacteria</taxon>
        <taxon>Hyphomicrobiales</taxon>
        <taxon>Phyllobacteriaceae</taxon>
        <taxon>Mesorhizobium</taxon>
    </lineage>
</organism>
<evidence type="ECO:0000313" key="1">
    <source>
        <dbReference type="EMBL" id="WQC02227.1"/>
    </source>
</evidence>
<protein>
    <submittedName>
        <fullName evidence="1">Uncharacterized protein</fullName>
    </submittedName>
</protein>
<reference evidence="1 2" key="1">
    <citation type="submission" date="2023-11" db="EMBL/GenBank/DDBJ databases">
        <authorList>
            <person name="Panchal A.K."/>
            <person name="Meaney J.S."/>
            <person name="Karas B.J."/>
            <person name="diCenzo G.C."/>
        </authorList>
    </citation>
    <scope>NUCLEOTIDE SEQUENCE [LARGE SCALE GENOMIC DNA]</scope>
    <source>
        <strain evidence="1 2">NZP2235</strain>
    </source>
</reference>